<dbReference type="Pfam" id="PF06527">
    <property type="entry name" value="TniQ"/>
    <property type="match status" value="1"/>
</dbReference>
<evidence type="ECO:0000313" key="4">
    <source>
        <dbReference type="EMBL" id="OME12497.1"/>
    </source>
</evidence>
<evidence type="ECO:0000313" key="6">
    <source>
        <dbReference type="Proteomes" id="UP000187465"/>
    </source>
</evidence>
<dbReference type="Proteomes" id="UP000187465">
    <property type="component" value="Unassembled WGS sequence"/>
</dbReference>
<evidence type="ECO:0000313" key="5">
    <source>
        <dbReference type="Proteomes" id="UP000187323"/>
    </source>
</evidence>
<name>A0A1R0X336_9BACL</name>
<gene>
    <name evidence="3" type="ORF">BJP51_24575</name>
    <name evidence="4" type="ORF">BSK47_27155</name>
</gene>
<evidence type="ECO:0000259" key="1">
    <source>
        <dbReference type="Pfam" id="PF06527"/>
    </source>
</evidence>
<organism evidence="3 6">
    <name type="scientific">Paenibacillus odorifer</name>
    <dbReference type="NCBI Taxonomy" id="189426"/>
    <lineage>
        <taxon>Bacteria</taxon>
        <taxon>Bacillati</taxon>
        <taxon>Bacillota</taxon>
        <taxon>Bacilli</taxon>
        <taxon>Bacillales</taxon>
        <taxon>Paenibacillaceae</taxon>
        <taxon>Paenibacillus</taxon>
    </lineage>
</organism>
<accession>A0A1R0X336</accession>
<dbReference type="EMBL" id="MKQP01000035">
    <property type="protein sequence ID" value="OMD27694.1"/>
    <property type="molecule type" value="Genomic_DNA"/>
</dbReference>
<dbReference type="Proteomes" id="UP000187323">
    <property type="component" value="Unassembled WGS sequence"/>
</dbReference>
<dbReference type="InterPro" id="IPR009492">
    <property type="entry name" value="TniQ"/>
</dbReference>
<dbReference type="RefSeq" id="WP_051491187.1">
    <property type="nucleotide sequence ID" value="NZ_JARLKA010000026.1"/>
</dbReference>
<reference evidence="5 6" key="1">
    <citation type="submission" date="2016-10" db="EMBL/GenBank/DDBJ databases">
        <title>Paenibacillus species isolates.</title>
        <authorList>
            <person name="Beno S.M."/>
        </authorList>
    </citation>
    <scope>NUCLEOTIDE SEQUENCE [LARGE SCALE GENOMIC DNA]</scope>
    <source>
        <strain evidence="3 6">FSL H7-0604</strain>
        <strain evidence="4 5">FSL H7-0918</strain>
    </source>
</reference>
<evidence type="ECO:0000259" key="2">
    <source>
        <dbReference type="Pfam" id="PF15978"/>
    </source>
</evidence>
<evidence type="ECO:0000313" key="3">
    <source>
        <dbReference type="EMBL" id="OMD27694.1"/>
    </source>
</evidence>
<protein>
    <submittedName>
        <fullName evidence="3">Uncharacterized protein</fullName>
    </submittedName>
</protein>
<feature type="domain" description="Transposon Tn7 transposition protein TnsD C-terminal" evidence="2">
    <location>
        <begin position="199"/>
        <end position="423"/>
    </location>
</feature>
<dbReference type="EMBL" id="MPTO01000033">
    <property type="protein sequence ID" value="OME12497.1"/>
    <property type="molecule type" value="Genomic_DNA"/>
</dbReference>
<dbReference type="InterPro" id="IPR032750">
    <property type="entry name" value="TnsD_C"/>
</dbReference>
<comment type="caution">
    <text evidence="3">The sequence shown here is derived from an EMBL/GenBank/DDBJ whole genome shotgun (WGS) entry which is preliminary data.</text>
</comment>
<proteinExistence type="predicted"/>
<dbReference type="Pfam" id="PF15978">
    <property type="entry name" value="TnsD"/>
    <property type="match status" value="1"/>
</dbReference>
<sequence>MIYFPPPLPDELLYSVLARYHARSGNESTKKTMMDIFNKQTVCAVTDLPSHLMQLYSLIPGKAISVDKLLDKLTLLPYFKPFISIERYNWVYEEMLYGDGQSINMKMGFPASGVCKPAYLRYCPACIGSDREKYGIAYWHRVHQLTGVSVCPLHNATLSDSSILFSQRKNKHEFVMLESVLRDEQNLVSFRGEDKEFLIATRSAQILKMNSQPLIQEGIRNIYLRRLAQRGMLTAKGNIRFKELLPDFITFYGMAYLDKLGCSIDEDSQFTWLHKMLRKPRHLTHPLRHILLQIFLEIEMKDIIEGGSTTILSPFGDGPWPCLNKAATHFREKIIADVVVSRCSDTGKPVGTFSCGCGFVYSRRGPDSDKNDEFRIGRIKQFGSVWVNKLEELNNGTLGLCEKARRLGVDPRTIKNQNEKLKLGRTVVYDELKILIKPVERKAKEHTKRRTNKKYIRVDWTLRDTEFVQEIDRVANKIRESSDRSLSRNEVGRLLHRSTMLRTKLEKLPCTSERLHSLTKKRNE</sequence>
<feature type="domain" description="TniQ" evidence="1">
    <location>
        <begin position="3"/>
        <end position="158"/>
    </location>
</feature>
<dbReference type="AlphaFoldDB" id="A0A1R0X336"/>